<dbReference type="Proteomes" id="UP000805193">
    <property type="component" value="Unassembled WGS sequence"/>
</dbReference>
<reference evidence="1 2" key="1">
    <citation type="journal article" date="2020" name="Cell">
        <title>Large-Scale Comparative Analyses of Tick Genomes Elucidate Their Genetic Diversity and Vector Capacities.</title>
        <authorList>
            <consortium name="Tick Genome and Microbiome Consortium (TIGMIC)"/>
            <person name="Jia N."/>
            <person name="Wang J."/>
            <person name="Shi W."/>
            <person name="Du L."/>
            <person name="Sun Y."/>
            <person name="Zhan W."/>
            <person name="Jiang J.F."/>
            <person name="Wang Q."/>
            <person name="Zhang B."/>
            <person name="Ji P."/>
            <person name="Bell-Sakyi L."/>
            <person name="Cui X.M."/>
            <person name="Yuan T.T."/>
            <person name="Jiang B.G."/>
            <person name="Yang W.F."/>
            <person name="Lam T.T."/>
            <person name="Chang Q.C."/>
            <person name="Ding S.J."/>
            <person name="Wang X.J."/>
            <person name="Zhu J.G."/>
            <person name="Ruan X.D."/>
            <person name="Zhao L."/>
            <person name="Wei J.T."/>
            <person name="Ye R.Z."/>
            <person name="Que T.C."/>
            <person name="Du C.H."/>
            <person name="Zhou Y.H."/>
            <person name="Cheng J.X."/>
            <person name="Dai P.F."/>
            <person name="Guo W.B."/>
            <person name="Han X.H."/>
            <person name="Huang E.J."/>
            <person name="Li L.F."/>
            <person name="Wei W."/>
            <person name="Gao Y.C."/>
            <person name="Liu J.Z."/>
            <person name="Shao H.Z."/>
            <person name="Wang X."/>
            <person name="Wang C.C."/>
            <person name="Yang T.C."/>
            <person name="Huo Q.B."/>
            <person name="Li W."/>
            <person name="Chen H.Y."/>
            <person name="Chen S.E."/>
            <person name="Zhou L.G."/>
            <person name="Ni X.B."/>
            <person name="Tian J.H."/>
            <person name="Sheng Y."/>
            <person name="Liu T."/>
            <person name="Pan Y.S."/>
            <person name="Xia L.Y."/>
            <person name="Li J."/>
            <person name="Zhao F."/>
            <person name="Cao W.C."/>
        </authorList>
    </citation>
    <scope>NUCLEOTIDE SEQUENCE [LARGE SCALE GENOMIC DNA]</scope>
    <source>
        <strain evidence="1">Iper-2018</strain>
    </source>
</reference>
<organism evidence="1 2">
    <name type="scientific">Ixodes persulcatus</name>
    <name type="common">Taiga tick</name>
    <dbReference type="NCBI Taxonomy" id="34615"/>
    <lineage>
        <taxon>Eukaryota</taxon>
        <taxon>Metazoa</taxon>
        <taxon>Ecdysozoa</taxon>
        <taxon>Arthropoda</taxon>
        <taxon>Chelicerata</taxon>
        <taxon>Arachnida</taxon>
        <taxon>Acari</taxon>
        <taxon>Parasitiformes</taxon>
        <taxon>Ixodida</taxon>
        <taxon>Ixodoidea</taxon>
        <taxon>Ixodidae</taxon>
        <taxon>Ixodinae</taxon>
        <taxon>Ixodes</taxon>
    </lineage>
</organism>
<keyword evidence="2" id="KW-1185">Reference proteome</keyword>
<proteinExistence type="predicted"/>
<dbReference type="EMBL" id="JABSTQ010003884">
    <property type="protein sequence ID" value="KAG0443065.1"/>
    <property type="molecule type" value="Genomic_DNA"/>
</dbReference>
<evidence type="ECO:0000313" key="1">
    <source>
        <dbReference type="EMBL" id="KAG0443065.1"/>
    </source>
</evidence>
<gene>
    <name evidence="1" type="ORF">HPB47_015327</name>
</gene>
<name>A0AC60QXC0_IXOPE</name>
<protein>
    <submittedName>
        <fullName evidence="1">Uncharacterized protein</fullName>
    </submittedName>
</protein>
<evidence type="ECO:0000313" key="2">
    <source>
        <dbReference type="Proteomes" id="UP000805193"/>
    </source>
</evidence>
<comment type="caution">
    <text evidence="1">The sequence shown here is derived from an EMBL/GenBank/DDBJ whole genome shotgun (WGS) entry which is preliminary data.</text>
</comment>
<sequence length="1357" mass="152216">MVVRPRSGLNVFERSEGQLHDCIARATGIEPEQAADDILRASPKQNTFVISTPSIIRAEAHARIRELPVGGATYEVMAYAAPPDNTSRVVIRNIPDYGTPKDITRSLVYKKNQTVLQARRLGESSSVMILFKGRKSGTKPTCAQNPKPLTARSAACNSRPKTTHASRGAHFAVRGTPRAAISVTKRFQTSYLLRRRQPTALKLQGKTIAQQKARTRKKPIDDKEEEIRVLPPSTRQWKPQVEGREPRRPATLETITYAHRDQSQASTPIGDRDTGRPPREDQANDYRSDGGLADPTKERVSWARTISRKANIRHIGILDSNPQQNEQSELARIRQLLELVMQENRELKMELATLKGGKETAPAAPEITSANAQASKPREEQTPRNEAPARGHNHSFGEDSDPPRKRTKEESGPITLAETVARKLEIFGNAIRAEMKAAIAEAIGAMQEVLRRPLGETAASRMSSRMSQMEAALMEKKSKHCKPHDRHSSKDALRTFDYNFHAKEGLTFITDPNESTRQGNSVTKDTTPDLAFVRNLAPGSSVEWSNLGKDLCSDHVITAIQITAGQSKPRGVSCKISNWEKFRQCPRYRVVKSAIRDIEEWTTKITKMTEEATTTAKESVQKRPKRNKPDRPLKRRIAKLYLEIQEYADKHALQNWHALCERTELQMSTAKAWNILRPLMDPTQSSTEQLMQVSGETPPYAQSGRRKGDHPRDAGQIHARTPLSTPNAKLDQPFTMKELTAALHDLRPKSVPGTDNFANKMLRNLADQECELLLDYFKKCWDTATLPKQWKRVLVRLIPKLGKTLSVENLRPISLISCLGKPLEHMVLTRINDHMEDNQLYPRSMVGFRAGLWTQDVMLQLQHQIFSTEDKASTDGRVIDALDLTKAFYRPKHEAILRSLQSLAIGKKTYDYVRKCLTARTAQPKVGPYESPEATTGSTGTPQGSVTSPFPFNATMIKLGNKLQSINEVRHSIYSDYVTLWTAGDRDGDIQDRLQEAIGAVETHVKTLGLSGRKLKDSPQTQSIITLRVRETAVPQMAEIRVLGLHLQGNGHNSKTVEKQKISSLIKRALKQALEIPICGPNEKSEALSVHNTLEELIEAQRTAHLERLTKTATGRHLLDSLRIAYEKTFGDKLSIPAELRKSIHSGKVLAACSIQTKHPEKGEELAIALALATTHERKIVSDSQPAIRNFARGTISGAALRNHLIWTPTHAALEDNERANEAVRDLTHREPLQPGPHFTNNSKDRLCTYREVLDHYKRERRTYPPANPSLTKKQEVAHFHPEIHDGRCKHSHELAGLTHMLWECPSIERQDSSNSNDTFIIISKEIVLLSETPDIQQWAVKRSEDAAKSQDILVVV</sequence>
<accession>A0AC60QXC0</accession>